<name>A0ACC3DEV6_9PEZI</name>
<reference evidence="1" key="1">
    <citation type="submission" date="2024-09" db="EMBL/GenBank/DDBJ databases">
        <title>Black Yeasts Isolated from many extreme environments.</title>
        <authorList>
            <person name="Coleine C."/>
            <person name="Stajich J.E."/>
            <person name="Selbmann L."/>
        </authorList>
    </citation>
    <scope>NUCLEOTIDE SEQUENCE</scope>
    <source>
        <strain evidence="1">CCFEE 5737</strain>
    </source>
</reference>
<dbReference type="Proteomes" id="UP001186974">
    <property type="component" value="Unassembled WGS sequence"/>
</dbReference>
<evidence type="ECO:0000313" key="2">
    <source>
        <dbReference type="Proteomes" id="UP001186974"/>
    </source>
</evidence>
<feature type="non-terminal residue" evidence="1">
    <location>
        <position position="1"/>
    </location>
</feature>
<keyword evidence="2" id="KW-1185">Reference proteome</keyword>
<sequence length="100" mass="10530">LKGGEERETAPCEDEGAMLGTVEDEGAPALDIPTTVEEASPALDIPIVEEEETPRTTLNTIEDEAAPFDGELDSETPLPATEDETTAPTLDATFITGVDN</sequence>
<proteinExistence type="predicted"/>
<gene>
    <name evidence="1" type="ORF">LTS18_001786</name>
</gene>
<accession>A0ACC3DEV6</accession>
<feature type="non-terminal residue" evidence="1">
    <location>
        <position position="100"/>
    </location>
</feature>
<organism evidence="1 2">
    <name type="scientific">Coniosporium uncinatum</name>
    <dbReference type="NCBI Taxonomy" id="93489"/>
    <lineage>
        <taxon>Eukaryota</taxon>
        <taxon>Fungi</taxon>
        <taxon>Dikarya</taxon>
        <taxon>Ascomycota</taxon>
        <taxon>Pezizomycotina</taxon>
        <taxon>Dothideomycetes</taxon>
        <taxon>Dothideomycetes incertae sedis</taxon>
        <taxon>Coniosporium</taxon>
    </lineage>
</organism>
<protein>
    <submittedName>
        <fullName evidence="1">Uncharacterized protein</fullName>
    </submittedName>
</protein>
<dbReference type="EMBL" id="JAWDJW010005876">
    <property type="protein sequence ID" value="KAK3066362.1"/>
    <property type="molecule type" value="Genomic_DNA"/>
</dbReference>
<evidence type="ECO:0000313" key="1">
    <source>
        <dbReference type="EMBL" id="KAK3066362.1"/>
    </source>
</evidence>
<comment type="caution">
    <text evidence="1">The sequence shown here is derived from an EMBL/GenBank/DDBJ whole genome shotgun (WGS) entry which is preliminary data.</text>
</comment>